<name>A0A9K3LCB0_9STRA</name>
<dbReference type="EMBL" id="JAGRRH010000013">
    <property type="protein sequence ID" value="KAG7359477.1"/>
    <property type="molecule type" value="Genomic_DNA"/>
</dbReference>
<comment type="caution">
    <text evidence="1">The sequence shown here is derived from an EMBL/GenBank/DDBJ whole genome shotgun (WGS) entry which is preliminary data.</text>
</comment>
<sequence length="183" mass="20207">MQRMVHMTGVGTSEFETTPIRSNKAVGPPFKCFLFFSDAATCHLSTIIVRNRYAIYRIVVGIGSGSTETAGRTNTIHARTQLPKITMPPLNRVIRTRTRPIIQIQNRDWSIQVQPPLGMNFTPTSFSFTVGATQIPTPVSTLNAQIPTENKIHNLPLVQACSFSAATLATPTKKNETILKQKV</sequence>
<accession>A0A9K3LCB0</accession>
<reference evidence="1" key="1">
    <citation type="journal article" date="2021" name="Sci. Rep.">
        <title>Diploid genomic architecture of Nitzschia inconspicua, an elite biomass production diatom.</title>
        <authorList>
            <person name="Oliver A."/>
            <person name="Podell S."/>
            <person name="Pinowska A."/>
            <person name="Traller J.C."/>
            <person name="Smith S.R."/>
            <person name="McClure R."/>
            <person name="Beliaev A."/>
            <person name="Bohutskyi P."/>
            <person name="Hill E.A."/>
            <person name="Rabines A."/>
            <person name="Zheng H."/>
            <person name="Allen L.Z."/>
            <person name="Kuo A."/>
            <person name="Grigoriev I.V."/>
            <person name="Allen A.E."/>
            <person name="Hazlebeck D."/>
            <person name="Allen E.E."/>
        </authorList>
    </citation>
    <scope>NUCLEOTIDE SEQUENCE</scope>
    <source>
        <strain evidence="1">Hildebrandi</strain>
    </source>
</reference>
<keyword evidence="2" id="KW-1185">Reference proteome</keyword>
<protein>
    <submittedName>
        <fullName evidence="1">Uncharacterized protein</fullName>
    </submittedName>
</protein>
<dbReference type="AlphaFoldDB" id="A0A9K3LCB0"/>
<dbReference type="Proteomes" id="UP000693970">
    <property type="component" value="Unassembled WGS sequence"/>
</dbReference>
<evidence type="ECO:0000313" key="1">
    <source>
        <dbReference type="EMBL" id="KAG7359477.1"/>
    </source>
</evidence>
<reference evidence="1" key="2">
    <citation type="submission" date="2021-04" db="EMBL/GenBank/DDBJ databases">
        <authorList>
            <person name="Podell S."/>
        </authorList>
    </citation>
    <scope>NUCLEOTIDE SEQUENCE</scope>
    <source>
        <strain evidence="1">Hildebrandi</strain>
    </source>
</reference>
<proteinExistence type="predicted"/>
<gene>
    <name evidence="1" type="ORF">IV203_034575</name>
</gene>
<evidence type="ECO:0000313" key="2">
    <source>
        <dbReference type="Proteomes" id="UP000693970"/>
    </source>
</evidence>
<organism evidence="1 2">
    <name type="scientific">Nitzschia inconspicua</name>
    <dbReference type="NCBI Taxonomy" id="303405"/>
    <lineage>
        <taxon>Eukaryota</taxon>
        <taxon>Sar</taxon>
        <taxon>Stramenopiles</taxon>
        <taxon>Ochrophyta</taxon>
        <taxon>Bacillariophyta</taxon>
        <taxon>Bacillariophyceae</taxon>
        <taxon>Bacillariophycidae</taxon>
        <taxon>Bacillariales</taxon>
        <taxon>Bacillariaceae</taxon>
        <taxon>Nitzschia</taxon>
    </lineage>
</organism>